<reference evidence="2" key="1">
    <citation type="journal article" date="2014" name="Front. Microbiol.">
        <title>High frequency of phylogenetically diverse reductive dehalogenase-homologous genes in deep subseafloor sedimentary metagenomes.</title>
        <authorList>
            <person name="Kawai M."/>
            <person name="Futagami T."/>
            <person name="Toyoda A."/>
            <person name="Takaki Y."/>
            <person name="Nishi S."/>
            <person name="Hori S."/>
            <person name="Arai W."/>
            <person name="Tsubouchi T."/>
            <person name="Morono Y."/>
            <person name="Uchiyama I."/>
            <person name="Ito T."/>
            <person name="Fujiyama A."/>
            <person name="Inagaki F."/>
            <person name="Takami H."/>
        </authorList>
    </citation>
    <scope>NUCLEOTIDE SEQUENCE</scope>
    <source>
        <strain evidence="2">Expedition CK06-06</strain>
    </source>
</reference>
<comment type="caution">
    <text evidence="2">The sequence shown here is derived from an EMBL/GenBank/DDBJ whole genome shotgun (WGS) entry which is preliminary data.</text>
</comment>
<accession>X1HS63</accession>
<sequence length="102" mass="11602">PTELPNPNSGTDAVTLKTGLQLIIYNHSKRVDNKWGGPRTPLNIALSKDGINWKQVLTLEDQLGEYSYPAIIQGKDGYIHITYTYKRKKVKYIKLDPTKLDM</sequence>
<dbReference type="InterPro" id="IPR011040">
    <property type="entry name" value="Sialidase"/>
</dbReference>
<evidence type="ECO:0000259" key="1">
    <source>
        <dbReference type="Pfam" id="PF13088"/>
    </source>
</evidence>
<feature type="domain" description="Sialidase" evidence="1">
    <location>
        <begin position="1"/>
        <end position="81"/>
    </location>
</feature>
<gene>
    <name evidence="2" type="ORF">S03H2_40444</name>
</gene>
<organism evidence="2">
    <name type="scientific">marine sediment metagenome</name>
    <dbReference type="NCBI Taxonomy" id="412755"/>
    <lineage>
        <taxon>unclassified sequences</taxon>
        <taxon>metagenomes</taxon>
        <taxon>ecological metagenomes</taxon>
    </lineage>
</organism>
<name>X1HS63_9ZZZZ</name>
<evidence type="ECO:0000313" key="2">
    <source>
        <dbReference type="EMBL" id="GAH56684.1"/>
    </source>
</evidence>
<protein>
    <recommendedName>
        <fullName evidence="1">Sialidase domain-containing protein</fullName>
    </recommendedName>
</protein>
<feature type="non-terminal residue" evidence="2">
    <location>
        <position position="1"/>
    </location>
</feature>
<dbReference type="PANTHER" id="PTHR43752">
    <property type="entry name" value="BNR/ASP-BOX REPEAT FAMILY PROTEIN"/>
    <property type="match status" value="1"/>
</dbReference>
<dbReference type="EMBL" id="BARU01025075">
    <property type="protein sequence ID" value="GAH56684.1"/>
    <property type="molecule type" value="Genomic_DNA"/>
</dbReference>
<dbReference type="PANTHER" id="PTHR43752:SF2">
    <property type="entry name" value="BNR_ASP-BOX REPEAT FAMILY PROTEIN"/>
    <property type="match status" value="1"/>
</dbReference>
<dbReference type="CDD" id="cd15482">
    <property type="entry name" value="Sialidase_non-viral"/>
    <property type="match status" value="1"/>
</dbReference>
<dbReference type="Pfam" id="PF13088">
    <property type="entry name" value="BNR_2"/>
    <property type="match status" value="1"/>
</dbReference>
<dbReference type="AlphaFoldDB" id="X1HS63"/>
<dbReference type="InterPro" id="IPR036278">
    <property type="entry name" value="Sialidase_sf"/>
</dbReference>
<proteinExistence type="predicted"/>
<dbReference type="SUPFAM" id="SSF50939">
    <property type="entry name" value="Sialidases"/>
    <property type="match status" value="1"/>
</dbReference>